<reference evidence="2 3" key="1">
    <citation type="submission" date="2024-05" db="EMBL/GenBank/DDBJ databases">
        <title>Genome sequencing and assembly of Indian major carp, Cirrhinus mrigala (Hamilton, 1822).</title>
        <authorList>
            <person name="Mohindra V."/>
            <person name="Chowdhury L.M."/>
            <person name="Lal K."/>
            <person name="Jena J.K."/>
        </authorList>
    </citation>
    <scope>NUCLEOTIDE SEQUENCE [LARGE SCALE GENOMIC DNA]</scope>
    <source>
        <strain evidence="2">CM1030</strain>
        <tissue evidence="2">Blood</tissue>
    </source>
</reference>
<accession>A0ABD0N5Z5</accession>
<evidence type="ECO:0000256" key="1">
    <source>
        <dbReference type="SAM" id="MobiDB-lite"/>
    </source>
</evidence>
<evidence type="ECO:0000313" key="3">
    <source>
        <dbReference type="Proteomes" id="UP001529510"/>
    </source>
</evidence>
<keyword evidence="3" id="KW-1185">Reference proteome</keyword>
<name>A0ABD0N5Z5_CIRMR</name>
<feature type="region of interest" description="Disordered" evidence="1">
    <location>
        <begin position="1"/>
        <end position="53"/>
    </location>
</feature>
<feature type="compositionally biased region" description="Polar residues" evidence="1">
    <location>
        <begin position="1"/>
        <end position="18"/>
    </location>
</feature>
<proteinExistence type="predicted"/>
<feature type="non-terminal residue" evidence="2">
    <location>
        <position position="53"/>
    </location>
</feature>
<organism evidence="2 3">
    <name type="scientific">Cirrhinus mrigala</name>
    <name type="common">Mrigala</name>
    <dbReference type="NCBI Taxonomy" id="683832"/>
    <lineage>
        <taxon>Eukaryota</taxon>
        <taxon>Metazoa</taxon>
        <taxon>Chordata</taxon>
        <taxon>Craniata</taxon>
        <taxon>Vertebrata</taxon>
        <taxon>Euteleostomi</taxon>
        <taxon>Actinopterygii</taxon>
        <taxon>Neopterygii</taxon>
        <taxon>Teleostei</taxon>
        <taxon>Ostariophysi</taxon>
        <taxon>Cypriniformes</taxon>
        <taxon>Cyprinidae</taxon>
        <taxon>Labeoninae</taxon>
        <taxon>Labeonini</taxon>
        <taxon>Cirrhinus</taxon>
    </lineage>
</organism>
<comment type="caution">
    <text evidence="2">The sequence shown here is derived from an EMBL/GenBank/DDBJ whole genome shotgun (WGS) entry which is preliminary data.</text>
</comment>
<gene>
    <name evidence="2" type="ORF">M9458_047607</name>
</gene>
<dbReference type="Proteomes" id="UP001529510">
    <property type="component" value="Unassembled WGS sequence"/>
</dbReference>
<protein>
    <submittedName>
        <fullName evidence="2">Uncharacterized protein</fullName>
    </submittedName>
</protein>
<feature type="compositionally biased region" description="Basic residues" evidence="1">
    <location>
        <begin position="29"/>
        <end position="39"/>
    </location>
</feature>
<feature type="non-terminal residue" evidence="2">
    <location>
        <position position="1"/>
    </location>
</feature>
<sequence>NGMTDPLSSTPGMSSATSPKLEPPPSPHANRKKHRRKKSTGITKPDGLSAGNE</sequence>
<evidence type="ECO:0000313" key="2">
    <source>
        <dbReference type="EMBL" id="KAL0156361.1"/>
    </source>
</evidence>
<dbReference type="EMBL" id="JAMKFB020000024">
    <property type="protein sequence ID" value="KAL0156361.1"/>
    <property type="molecule type" value="Genomic_DNA"/>
</dbReference>
<dbReference type="AlphaFoldDB" id="A0ABD0N5Z5"/>